<dbReference type="Proteomes" id="UP000095287">
    <property type="component" value="Unplaced"/>
</dbReference>
<keyword evidence="4" id="KW-1185">Reference proteome</keyword>
<feature type="compositionally biased region" description="Polar residues" evidence="1">
    <location>
        <begin position="647"/>
        <end position="662"/>
    </location>
</feature>
<dbReference type="AlphaFoldDB" id="A0A1I7YMM9"/>
<feature type="signal peptide" evidence="2">
    <location>
        <begin position="1"/>
        <end position="33"/>
    </location>
</feature>
<feature type="region of interest" description="Disordered" evidence="1">
    <location>
        <begin position="430"/>
        <end position="474"/>
    </location>
</feature>
<reference evidence="5" key="1">
    <citation type="submission" date="2016-11" db="UniProtKB">
        <authorList>
            <consortium name="WormBaseParasite"/>
        </authorList>
    </citation>
    <scope>IDENTIFICATION</scope>
</reference>
<feature type="chain" id="PRO_5009312325" evidence="2">
    <location>
        <begin position="34"/>
        <end position="765"/>
    </location>
</feature>
<accession>A0A1I7YMM9</accession>
<evidence type="ECO:0000313" key="4">
    <source>
        <dbReference type="Proteomes" id="UP000095287"/>
    </source>
</evidence>
<feature type="compositionally biased region" description="Low complexity" evidence="1">
    <location>
        <begin position="530"/>
        <end position="545"/>
    </location>
</feature>
<dbReference type="WBParaSite" id="L893_g17953.t1">
    <property type="protein sequence ID" value="L893_g17953.t1"/>
    <property type="gene ID" value="L893_g17953"/>
</dbReference>
<feature type="region of interest" description="Disordered" evidence="1">
    <location>
        <begin position="647"/>
        <end position="669"/>
    </location>
</feature>
<feature type="domain" description="aECM cysteine-cradle" evidence="3">
    <location>
        <begin position="708"/>
        <end position="759"/>
    </location>
</feature>
<evidence type="ECO:0000256" key="1">
    <source>
        <dbReference type="SAM" id="MobiDB-lite"/>
    </source>
</evidence>
<sequence length="765" mass="85553">MRSQRIRVDAVVMMVRSRVLALLLVALLAFAHGQESLKEKERVSGEEQKEVPVPVSGRYIDVKKIIRNTIDMMKTYSSPETLAMLPIPQQQNQTPGQAMQNTQTPVQISAQQAQLYTAQPQQSYPTQTNPQTQQIQQTQQAIASWFAPPSEQDMKKLFHLPADIIHRLASDAGYIEKEATTATPAPANNYNMGGFNFNMHNNDKPAQPTPAPISSSFVQSSDDESSAEKARKQQANANGLSGIQYIPIVQNGQILFQPVHLDHSAIQEISASAALKQQQQQASISPPALSQQQQNSPFGPIGQFAIATNQVPGLAALNKEPNQPPVPVMKTITSMSQAPSLQQPVPATSQQQPQPVLPQLKPDQFEALQETLAKLQRTQAQLVQPQLFQPQVVKPLQIPQQQFQALYGQQYAQQVAPSQTYAGTNQAQQFAQYQQQTQPTEDMPKPQSFEQYRQVQAEQPKHEPLAVQPQPQPQTYNTQNVQYYGHFRETIMPQMVAPTTTQQTPLNIENGQEIIISGQKYILSKADTPAQQQQQNQLFNSQASASQPSPLLSGVPFIPAVPAEASQVSSTATPKPLVQKTIVPENKQYTTGKSLPYQKQYNLKELEDFYNVPGLEKPYHSEKEVSAYPKHKQVKINYQPRVDSLTDSISQTTTSDAVTSPSDAELRNKERIETLRRRFQIERAEKAKKTRELKGIGATTPHPVDISERQCQNIVSFAHRQGEENVHKYAFENCGYLNNYNKKLTCDNVVDYVDACFAKYFKKRV</sequence>
<keyword evidence="2" id="KW-0732">Signal</keyword>
<feature type="compositionally biased region" description="Polar residues" evidence="1">
    <location>
        <begin position="448"/>
        <end position="457"/>
    </location>
</feature>
<evidence type="ECO:0000313" key="5">
    <source>
        <dbReference type="WBParaSite" id="L893_g17953.t1"/>
    </source>
</evidence>
<dbReference type="InterPro" id="IPR055352">
    <property type="entry name" value="CCD_aECM"/>
</dbReference>
<evidence type="ECO:0000256" key="2">
    <source>
        <dbReference type="SAM" id="SignalP"/>
    </source>
</evidence>
<proteinExistence type="predicted"/>
<dbReference type="Pfam" id="PF23626">
    <property type="entry name" value="CCD_aECM"/>
    <property type="match status" value="1"/>
</dbReference>
<organism evidence="4 5">
    <name type="scientific">Steinernema glaseri</name>
    <dbReference type="NCBI Taxonomy" id="37863"/>
    <lineage>
        <taxon>Eukaryota</taxon>
        <taxon>Metazoa</taxon>
        <taxon>Ecdysozoa</taxon>
        <taxon>Nematoda</taxon>
        <taxon>Chromadorea</taxon>
        <taxon>Rhabditida</taxon>
        <taxon>Tylenchina</taxon>
        <taxon>Panagrolaimomorpha</taxon>
        <taxon>Strongyloidoidea</taxon>
        <taxon>Steinernematidae</taxon>
        <taxon>Steinernema</taxon>
    </lineage>
</organism>
<evidence type="ECO:0000259" key="3">
    <source>
        <dbReference type="Pfam" id="PF23626"/>
    </source>
</evidence>
<feature type="region of interest" description="Disordered" evidence="1">
    <location>
        <begin position="526"/>
        <end position="545"/>
    </location>
</feature>
<feature type="region of interest" description="Disordered" evidence="1">
    <location>
        <begin position="277"/>
        <end position="302"/>
    </location>
</feature>
<name>A0A1I7YMM9_9BILA</name>
<protein>
    <submittedName>
        <fullName evidence="5">Ground-like domain-containing protein</fullName>
    </submittedName>
</protein>
<feature type="region of interest" description="Disordered" evidence="1">
    <location>
        <begin position="196"/>
        <end position="234"/>
    </location>
</feature>
<feature type="compositionally biased region" description="Low complexity" evidence="1">
    <location>
        <begin position="277"/>
        <end position="294"/>
    </location>
</feature>